<evidence type="ECO:0000313" key="5">
    <source>
        <dbReference type="EMBL" id="RZU11384.1"/>
    </source>
</evidence>
<evidence type="ECO:0000256" key="1">
    <source>
        <dbReference type="ARBA" id="ARBA00023295"/>
    </source>
</evidence>
<feature type="region of interest" description="Disordered" evidence="3">
    <location>
        <begin position="860"/>
        <end position="883"/>
    </location>
</feature>
<dbReference type="PROSITE" id="PS50853">
    <property type="entry name" value="FN3"/>
    <property type="match status" value="1"/>
</dbReference>
<feature type="compositionally biased region" description="Basic and acidic residues" evidence="3">
    <location>
        <begin position="873"/>
        <end position="883"/>
    </location>
</feature>
<name>A0A4Q7WMN9_9ACTN</name>
<feature type="compositionally biased region" description="Polar residues" evidence="3">
    <location>
        <begin position="1212"/>
        <end position="1226"/>
    </location>
</feature>
<evidence type="ECO:0000259" key="4">
    <source>
        <dbReference type="PROSITE" id="PS50853"/>
    </source>
</evidence>
<dbReference type="GO" id="GO:0016798">
    <property type="term" value="F:hydrolase activity, acting on glycosyl bonds"/>
    <property type="evidence" value="ECO:0007669"/>
    <property type="project" value="UniProtKB-KW"/>
</dbReference>
<dbReference type="InterPro" id="IPR013783">
    <property type="entry name" value="Ig-like_fold"/>
</dbReference>
<keyword evidence="1" id="KW-0326">Glycosidase</keyword>
<organism evidence="5 6">
    <name type="scientific">Kribbella rubisoli</name>
    <dbReference type="NCBI Taxonomy" id="3075929"/>
    <lineage>
        <taxon>Bacteria</taxon>
        <taxon>Bacillati</taxon>
        <taxon>Actinomycetota</taxon>
        <taxon>Actinomycetes</taxon>
        <taxon>Propionibacteriales</taxon>
        <taxon>Kribbellaceae</taxon>
        <taxon>Kribbella</taxon>
    </lineage>
</organism>
<accession>A0A4Q7WMN9</accession>
<dbReference type="CDD" id="cd00063">
    <property type="entry name" value="FN3"/>
    <property type="match status" value="1"/>
</dbReference>
<dbReference type="RefSeq" id="WP_130447835.1">
    <property type="nucleotide sequence ID" value="NZ_SHKR01000015.1"/>
</dbReference>
<evidence type="ECO:0000256" key="2">
    <source>
        <dbReference type="ARBA" id="ARBA00023326"/>
    </source>
</evidence>
<dbReference type="GO" id="GO:0000272">
    <property type="term" value="P:polysaccharide catabolic process"/>
    <property type="evidence" value="ECO:0007669"/>
    <property type="project" value="UniProtKB-KW"/>
</dbReference>
<keyword evidence="6" id="KW-1185">Reference proteome</keyword>
<gene>
    <name evidence="5" type="ORF">EV645_6551</name>
</gene>
<evidence type="ECO:0000256" key="3">
    <source>
        <dbReference type="SAM" id="MobiDB-lite"/>
    </source>
</evidence>
<dbReference type="SUPFAM" id="SSF49265">
    <property type="entry name" value="Fibronectin type III"/>
    <property type="match status" value="1"/>
</dbReference>
<dbReference type="OrthoDB" id="4309433at2"/>
<dbReference type="Proteomes" id="UP000292027">
    <property type="component" value="Unassembled WGS sequence"/>
</dbReference>
<reference evidence="5 6" key="1">
    <citation type="journal article" date="2015" name="Stand. Genomic Sci.">
        <title>Genomic Encyclopedia of Bacterial and Archaeal Type Strains, Phase III: the genomes of soil and plant-associated and newly described type strains.</title>
        <authorList>
            <person name="Whitman W.B."/>
            <person name="Woyke T."/>
            <person name="Klenk H.P."/>
            <person name="Zhou Y."/>
            <person name="Lilburn T.G."/>
            <person name="Beck B.J."/>
            <person name="De Vos P."/>
            <person name="Vandamme P."/>
            <person name="Eisen J.A."/>
            <person name="Garrity G."/>
            <person name="Hugenholtz P."/>
            <person name="Kyrpides N.C."/>
        </authorList>
    </citation>
    <scope>NUCLEOTIDE SEQUENCE [LARGE SCALE GENOMIC DNA]</scope>
    <source>
        <strain evidence="5 6">VKM Ac-2540</strain>
    </source>
</reference>
<dbReference type="InterPro" id="IPR003961">
    <property type="entry name" value="FN3_dom"/>
</dbReference>
<feature type="domain" description="Fibronectin type-III" evidence="4">
    <location>
        <begin position="1050"/>
        <end position="1143"/>
    </location>
</feature>
<feature type="compositionally biased region" description="Pro residues" evidence="3">
    <location>
        <begin position="863"/>
        <end position="872"/>
    </location>
</feature>
<dbReference type="Gene3D" id="2.60.40.10">
    <property type="entry name" value="Immunoglobulins"/>
    <property type="match status" value="2"/>
</dbReference>
<evidence type="ECO:0000313" key="6">
    <source>
        <dbReference type="Proteomes" id="UP000292027"/>
    </source>
</evidence>
<keyword evidence="1" id="KW-0378">Hydrolase</keyword>
<sequence>MTVRVRRDPQVIEVVLSDELRHPRFSWPVSRVAVPVEFGAGWDLGAGLVASYDGRPVPVQLTEVLGAGTESASATVHLLSDLPAGATRTFRLERGTATDTAPASGPRVHPQGDETVLDNGRIRVALPASGGPSADAPLLRIGNPSQWLGCARLTAVGTPIRVDVRQVHQGPVFVEYAMDFRFDDGRRYQLSVRLTAGLEFVELDERIDGFGPKDDVALEFDWDAIGWTHRYCANRPDGPIEADGTGYGDFAWEPVGKDLGPGGALPIELMPYHSWLSWWRLPAAAFWAEPQDVSLGVFITDHDRWDDGEWAIWGSSATVAGRFAFDGGRLRWRFPLAAGTRAFAVATYPHAQDVGTVTRTGIPLTHIDTLYRWNGWLPLNKVKDWALDHVEPASTYPRFFDTAYHELSTDRRELLRDLIARDADTLNSIPDGSPRANHGPTPVGSREVSKLLVPLFDETAGGMPEAERRDLGAALQFLSYVFEDETLMPVRRMLAGHPNFLTDVLAVVAALPVLFPNHPDAQRMADHFERAIALNLKYHVRPDVPGWQAQGGRWTENLACYVWGPVDLLVQFGHLLRRLFDGRNRLARPETSALGYWLLNTLSAPMSRYGGVRTLPPQGAHAHGRKPARSLRVLGQELANYDPLLAEYLLWAAPPGTEEREPRRPTSYDTWSQLQSGDWFDNAGTDPELESAKFTGYGFVLRAAVGTPDEVTVYLQQLDAGPNYRWGRAAQGGNGVVYYYAAGRRYSSNNVEDVGDLIRGDVERCSNFGVLKPGGYRELGPYRSVGMNDLTEPLHDLGFAQFARVHAGRSAAPDYTSRSVLLSGADYIVLFDQVQGGVRGRFSWFVDEEDPFPSIVQVMPGATPAPVPPEPNPDGRDNADHPWRPTNGRYYDGIGNFLTVVSHLDDVEATATPYGCVVLARDREDLVFCAATPRQYHDEHGVTFEGTAGIVRRHAGNHYEAALFAGTHVGVPGFSAVTDGTVAISVSTDGDLHGAVSALQPSTVVLRGPASAAGLSFYLDGQMLSGADTGDGLRVLLPAGRHRWQWCAGPPTPERCTVARTENRSGGFTTVWTPIAGATGYRVELSSDGGRTWVVASPDVRDSRWDVSGQADGTKVHVRVTAAGERADGPPSRPYPVYVTAEVPPCPDGLLLSRTDGGILAGWGEILGAHEYRLYRRLSGEAEFTPVAIGVERQYLDEDTVGQAAYRVTAVNGNGESRPSPVQDTSPGGVIDGDPRPDEVFRRATQSYEMGYDEVDPWIEQDMPTLTYPEPERRHWTSWRR</sequence>
<feature type="region of interest" description="Disordered" evidence="3">
    <location>
        <begin position="1212"/>
        <end position="1238"/>
    </location>
</feature>
<keyword evidence="2" id="KW-0119">Carbohydrate metabolism</keyword>
<comment type="caution">
    <text evidence="5">The sequence shown here is derived from an EMBL/GenBank/DDBJ whole genome shotgun (WGS) entry which is preliminary data.</text>
</comment>
<dbReference type="EMBL" id="SHKR01000015">
    <property type="protein sequence ID" value="RZU11384.1"/>
    <property type="molecule type" value="Genomic_DNA"/>
</dbReference>
<protein>
    <recommendedName>
        <fullName evidence="4">Fibronectin type-III domain-containing protein</fullName>
    </recommendedName>
</protein>
<dbReference type="InterPro" id="IPR036116">
    <property type="entry name" value="FN3_sf"/>
</dbReference>
<keyword evidence="2" id="KW-0624">Polysaccharide degradation</keyword>
<proteinExistence type="predicted"/>